<evidence type="ECO:0000313" key="4">
    <source>
        <dbReference type="Proteomes" id="UP001050975"/>
    </source>
</evidence>
<dbReference type="GO" id="GO:0046914">
    <property type="term" value="F:transition metal ion binding"/>
    <property type="evidence" value="ECO:0007669"/>
    <property type="project" value="InterPro"/>
</dbReference>
<keyword evidence="1" id="KW-0408">Iron</keyword>
<dbReference type="InterPro" id="IPR007167">
    <property type="entry name" value="Fe-transptr_FeoA-like"/>
</dbReference>
<dbReference type="Proteomes" id="UP001050975">
    <property type="component" value="Unassembled WGS sequence"/>
</dbReference>
<dbReference type="RefSeq" id="WP_226577143.1">
    <property type="nucleotide sequence ID" value="NZ_BLAY01000018.1"/>
</dbReference>
<dbReference type="EMBL" id="BLAY01000018">
    <property type="protein sequence ID" value="GET36802.1"/>
    <property type="molecule type" value="Genomic_DNA"/>
</dbReference>
<dbReference type="AlphaFoldDB" id="A0AAV3X939"/>
<keyword evidence="4" id="KW-1185">Reference proteome</keyword>
<reference evidence="3" key="1">
    <citation type="submission" date="2019-10" db="EMBL/GenBank/DDBJ databases">
        <title>Draft genome sequece of Microseira wollei NIES-4236.</title>
        <authorList>
            <person name="Yamaguchi H."/>
            <person name="Suzuki S."/>
            <person name="Kawachi M."/>
        </authorList>
    </citation>
    <scope>NUCLEOTIDE SEQUENCE</scope>
    <source>
        <strain evidence="3">NIES-4236</strain>
    </source>
</reference>
<feature type="domain" description="Ferrous iron transporter FeoA-like" evidence="2">
    <location>
        <begin position="13"/>
        <end position="90"/>
    </location>
</feature>
<accession>A0AAV3X939</accession>
<dbReference type="InterPro" id="IPR038157">
    <property type="entry name" value="FeoA_core_dom"/>
</dbReference>
<evidence type="ECO:0000313" key="3">
    <source>
        <dbReference type="EMBL" id="GET36802.1"/>
    </source>
</evidence>
<name>A0AAV3X939_9CYAN</name>
<proteinExistence type="predicted"/>
<dbReference type="InterPro" id="IPR008988">
    <property type="entry name" value="Transcriptional_repressor_C"/>
</dbReference>
<comment type="caution">
    <text evidence="3">The sequence shown here is derived from an EMBL/GenBank/DDBJ whole genome shotgun (WGS) entry which is preliminary data.</text>
</comment>
<dbReference type="Gene3D" id="2.30.30.90">
    <property type="match status" value="1"/>
</dbReference>
<organism evidence="3 4">
    <name type="scientific">Microseira wollei NIES-4236</name>
    <dbReference type="NCBI Taxonomy" id="2530354"/>
    <lineage>
        <taxon>Bacteria</taxon>
        <taxon>Bacillati</taxon>
        <taxon>Cyanobacteriota</taxon>
        <taxon>Cyanophyceae</taxon>
        <taxon>Oscillatoriophycideae</taxon>
        <taxon>Aerosakkonematales</taxon>
        <taxon>Aerosakkonemataceae</taxon>
        <taxon>Microseira</taxon>
    </lineage>
</organism>
<sequence length="95" mass="10736">MLTQGFTVCLSSLELLNPGEQGIVTRFSNTDETTIKKLTAMGIKPGMAIILEMRFAQRAIRFAQSHTFIITDGHRRWELDQAMARAICVRLTHTK</sequence>
<dbReference type="Pfam" id="PF04023">
    <property type="entry name" value="FeoA"/>
    <property type="match status" value="1"/>
</dbReference>
<gene>
    <name evidence="3" type="ORF">MiSe_15540</name>
</gene>
<evidence type="ECO:0000256" key="1">
    <source>
        <dbReference type="ARBA" id="ARBA00023004"/>
    </source>
</evidence>
<dbReference type="SUPFAM" id="SSF50037">
    <property type="entry name" value="C-terminal domain of transcriptional repressors"/>
    <property type="match status" value="1"/>
</dbReference>
<evidence type="ECO:0000259" key="2">
    <source>
        <dbReference type="Pfam" id="PF04023"/>
    </source>
</evidence>
<protein>
    <submittedName>
        <fullName evidence="3">FeoA family protein</fullName>
    </submittedName>
</protein>